<feature type="transmembrane region" description="Helical" evidence="12">
    <location>
        <begin position="12"/>
        <end position="32"/>
    </location>
</feature>
<evidence type="ECO:0000313" key="13">
    <source>
        <dbReference type="EMBL" id="NML96029.1"/>
    </source>
</evidence>
<evidence type="ECO:0000256" key="2">
    <source>
        <dbReference type="ARBA" id="ARBA00004141"/>
    </source>
</evidence>
<dbReference type="UniPathway" id="UPA00269">
    <property type="reaction ID" value="UER00713"/>
</dbReference>
<protein>
    <recommendedName>
        <fullName evidence="12">Heme A synthase</fullName>
        <shortName evidence="12">HAS</shortName>
        <ecNumber evidence="12">1.17.99.9</ecNumber>
    </recommendedName>
    <alternativeName>
        <fullName evidence="12">Cytochrome aa3-controlling protein</fullName>
    </alternativeName>
</protein>
<dbReference type="Pfam" id="PF02628">
    <property type="entry name" value="COX15-CtaA"/>
    <property type="match status" value="1"/>
</dbReference>
<keyword evidence="12" id="KW-1003">Cell membrane</keyword>
<feature type="transmembrane region" description="Helical" evidence="12">
    <location>
        <begin position="262"/>
        <end position="283"/>
    </location>
</feature>
<feature type="transmembrane region" description="Helical" evidence="12">
    <location>
        <begin position="295"/>
        <end position="316"/>
    </location>
</feature>
<feature type="transmembrane region" description="Helical" evidence="12">
    <location>
        <begin position="159"/>
        <end position="181"/>
    </location>
</feature>
<dbReference type="RefSeq" id="WP_169495238.1">
    <property type="nucleotide sequence ID" value="NZ_JABBGM010000016.1"/>
</dbReference>
<dbReference type="GO" id="GO:0120547">
    <property type="term" value="F:heme A synthase activity"/>
    <property type="evidence" value="ECO:0007669"/>
    <property type="project" value="UniProtKB-EC"/>
</dbReference>
<dbReference type="PANTHER" id="PTHR23289:SF2">
    <property type="entry name" value="CYTOCHROME C OXIDASE ASSEMBLY PROTEIN COX15 HOMOLOG"/>
    <property type="match status" value="1"/>
</dbReference>
<keyword evidence="9 12" id="KW-0472">Membrane</keyword>
<comment type="subcellular location">
    <subcellularLocation>
        <location evidence="12">Cell membrane</location>
        <topology evidence="12">Multi-pass membrane protein</topology>
    </subcellularLocation>
    <subcellularLocation>
        <location evidence="2">Membrane</location>
        <topology evidence="2">Multi-pass membrane protein</topology>
    </subcellularLocation>
</comment>
<evidence type="ECO:0000256" key="5">
    <source>
        <dbReference type="ARBA" id="ARBA00022989"/>
    </source>
</evidence>
<dbReference type="InterPro" id="IPR023754">
    <property type="entry name" value="HemeA_Synthase_type2"/>
</dbReference>
<dbReference type="Proteomes" id="UP000583556">
    <property type="component" value="Unassembled WGS sequence"/>
</dbReference>
<keyword evidence="6 12" id="KW-0560">Oxidoreductase</keyword>
<evidence type="ECO:0000256" key="1">
    <source>
        <dbReference type="ARBA" id="ARBA00001970"/>
    </source>
</evidence>
<evidence type="ECO:0000256" key="9">
    <source>
        <dbReference type="ARBA" id="ARBA00023136"/>
    </source>
</evidence>
<feature type="transmembrane region" description="Helical" evidence="12">
    <location>
        <begin position="322"/>
        <end position="342"/>
    </location>
</feature>
<keyword evidence="3 12" id="KW-0812">Transmembrane</keyword>
<evidence type="ECO:0000256" key="7">
    <source>
        <dbReference type="ARBA" id="ARBA00023004"/>
    </source>
</evidence>
<keyword evidence="8 12" id="KW-0350">Heme biosynthesis</keyword>
<evidence type="ECO:0000313" key="14">
    <source>
        <dbReference type="Proteomes" id="UP000583556"/>
    </source>
</evidence>
<evidence type="ECO:0000256" key="6">
    <source>
        <dbReference type="ARBA" id="ARBA00023002"/>
    </source>
</evidence>
<dbReference type="GO" id="GO:0005886">
    <property type="term" value="C:plasma membrane"/>
    <property type="evidence" value="ECO:0007669"/>
    <property type="project" value="UniProtKB-SubCell"/>
</dbReference>
<comment type="cofactor">
    <cofactor evidence="1 12">
        <name>heme b</name>
        <dbReference type="ChEBI" id="CHEBI:60344"/>
    </cofactor>
</comment>
<evidence type="ECO:0000256" key="12">
    <source>
        <dbReference type="HAMAP-Rule" id="MF_01665"/>
    </source>
</evidence>
<comment type="subunit">
    <text evidence="12">Interacts with CtaB.</text>
</comment>
<dbReference type="PANTHER" id="PTHR23289">
    <property type="entry name" value="CYTOCHROME C OXIDASE ASSEMBLY PROTEIN COX15"/>
    <property type="match status" value="1"/>
</dbReference>
<comment type="similarity">
    <text evidence="12">Belongs to the COX15/CtaA family. Type 2 subfamily.</text>
</comment>
<evidence type="ECO:0000256" key="10">
    <source>
        <dbReference type="ARBA" id="ARBA00044501"/>
    </source>
</evidence>
<evidence type="ECO:0000256" key="4">
    <source>
        <dbReference type="ARBA" id="ARBA00022723"/>
    </source>
</evidence>
<dbReference type="AlphaFoldDB" id="A0A7Y0BT13"/>
<feature type="binding site" description="axial binding residue" evidence="12">
    <location>
        <position position="324"/>
    </location>
    <ligand>
        <name>heme</name>
        <dbReference type="ChEBI" id="CHEBI:30413"/>
    </ligand>
    <ligandPart>
        <name>Fe</name>
        <dbReference type="ChEBI" id="CHEBI:18248"/>
    </ligandPart>
</feature>
<sequence length="350" mass="38000">MDSAHRSAPLSLSRWLFVVAAMVVAIVVVGGITRLTESGVSITEWNVVSGTLPPLTEAAWAAEFDKYRQTPQYILVNGPAGMTLATYKFIFFWEWVHRLLARTIGMVFALPLAWFWAKGRIPEGYKPRLLALLALGALQGAVGWWMVKSGIVHDVKVSHFRLATHLLVALTTLAGLVWTALDLRALSRGEPRARLTGFAALALAMMGLQLLWGALTAGLRAGVTAGAGWFNWDAWPLMQGSFVPAGIDWAKGALHAMLSDPFLVPFIHRWWAWAVVAVLVVLARRVRKTDRAASIAIHSTFGTQVLLGIATVWSAVAIPLAVLHQLTGALLLVATTWGAHALGRQAARKA</sequence>
<keyword evidence="7 12" id="KW-0408">Iron</keyword>
<comment type="caution">
    <text evidence="13">The sequence shown here is derived from an EMBL/GenBank/DDBJ whole genome shotgun (WGS) entry which is preliminary data.</text>
</comment>
<dbReference type="EMBL" id="JABBGM010000016">
    <property type="protein sequence ID" value="NML96029.1"/>
    <property type="molecule type" value="Genomic_DNA"/>
</dbReference>
<reference evidence="13 14" key="1">
    <citation type="submission" date="2020-04" db="EMBL/GenBank/DDBJ databases">
        <title>Novosphingobium sp. TW-4 isolated from soil.</title>
        <authorList>
            <person name="Dahal R.H."/>
            <person name="Chaudhary D.K."/>
        </authorList>
    </citation>
    <scope>NUCLEOTIDE SEQUENCE [LARGE SCALE GENOMIC DNA]</scope>
    <source>
        <strain evidence="13 14">TW-4</strain>
    </source>
</reference>
<dbReference type="GO" id="GO:0006784">
    <property type="term" value="P:heme A biosynthetic process"/>
    <property type="evidence" value="ECO:0007669"/>
    <property type="project" value="UniProtKB-UniRule"/>
</dbReference>
<evidence type="ECO:0000256" key="3">
    <source>
        <dbReference type="ARBA" id="ARBA00022692"/>
    </source>
</evidence>
<keyword evidence="14" id="KW-1185">Reference proteome</keyword>
<dbReference type="GO" id="GO:0046872">
    <property type="term" value="F:metal ion binding"/>
    <property type="evidence" value="ECO:0007669"/>
    <property type="project" value="UniProtKB-KW"/>
</dbReference>
<comment type="pathway">
    <text evidence="10 12">Porphyrin-containing compound metabolism; heme A biosynthesis; heme A from heme O: step 1/1.</text>
</comment>
<comment type="catalytic activity">
    <reaction evidence="11">
        <text>Fe(II)-heme o + 2 A + H2O = Fe(II)-heme a + 2 AH2</text>
        <dbReference type="Rhea" id="RHEA:63388"/>
        <dbReference type="ChEBI" id="CHEBI:13193"/>
        <dbReference type="ChEBI" id="CHEBI:15377"/>
        <dbReference type="ChEBI" id="CHEBI:17499"/>
        <dbReference type="ChEBI" id="CHEBI:60530"/>
        <dbReference type="ChEBI" id="CHEBI:61715"/>
        <dbReference type="EC" id="1.17.99.9"/>
    </reaction>
    <physiologicalReaction direction="left-to-right" evidence="11">
        <dbReference type="Rhea" id="RHEA:63389"/>
    </physiologicalReaction>
</comment>
<evidence type="ECO:0000256" key="8">
    <source>
        <dbReference type="ARBA" id="ARBA00023133"/>
    </source>
</evidence>
<feature type="transmembrane region" description="Helical" evidence="12">
    <location>
        <begin position="99"/>
        <end position="117"/>
    </location>
</feature>
<gene>
    <name evidence="12" type="primary">ctaA</name>
    <name evidence="13" type="ORF">HHL27_20390</name>
</gene>
<feature type="transmembrane region" description="Helical" evidence="12">
    <location>
        <begin position="73"/>
        <end position="93"/>
    </location>
</feature>
<dbReference type="GO" id="GO:0016653">
    <property type="term" value="F:oxidoreductase activity, acting on NAD(P)H, heme protein as acceptor"/>
    <property type="evidence" value="ECO:0007669"/>
    <property type="project" value="TreeGrafter"/>
</dbReference>
<comment type="function">
    <text evidence="12">Catalyzes the conversion of heme O to heme A by two successive hydroxylations of the methyl group at C8. The first hydroxylation forms heme I, the second hydroxylation results in an unstable dihydroxymethyl group, which spontaneously dehydrates, resulting in the formyl group of heme A.</text>
</comment>
<evidence type="ECO:0000256" key="11">
    <source>
        <dbReference type="ARBA" id="ARBA00048044"/>
    </source>
</evidence>
<keyword evidence="4 12" id="KW-0479">Metal-binding</keyword>
<feature type="transmembrane region" description="Helical" evidence="12">
    <location>
        <begin position="193"/>
        <end position="212"/>
    </location>
</feature>
<name>A0A7Y0BT13_9SPHN</name>
<feature type="binding site" description="axial binding residue" evidence="12">
    <location>
        <position position="268"/>
    </location>
    <ligand>
        <name>heme</name>
        <dbReference type="ChEBI" id="CHEBI:30413"/>
    </ligand>
    <ligandPart>
        <name>Fe</name>
        <dbReference type="ChEBI" id="CHEBI:18248"/>
    </ligandPart>
</feature>
<comment type="caution">
    <text evidence="12">Lacks conserved residue(s) required for the propagation of feature annotation.</text>
</comment>
<accession>A0A7Y0BT13</accession>
<feature type="transmembrane region" description="Helical" evidence="12">
    <location>
        <begin position="129"/>
        <end position="147"/>
    </location>
</feature>
<dbReference type="InterPro" id="IPR003780">
    <property type="entry name" value="COX15/CtaA_fam"/>
</dbReference>
<dbReference type="HAMAP" id="MF_01665">
    <property type="entry name" value="HemeA_synth_type2"/>
    <property type="match status" value="1"/>
</dbReference>
<proteinExistence type="inferred from homology"/>
<dbReference type="EC" id="1.17.99.9" evidence="12"/>
<organism evidence="13 14">
    <name type="scientific">Novosphingobium olei</name>
    <dbReference type="NCBI Taxonomy" id="2728851"/>
    <lineage>
        <taxon>Bacteria</taxon>
        <taxon>Pseudomonadati</taxon>
        <taxon>Pseudomonadota</taxon>
        <taxon>Alphaproteobacteria</taxon>
        <taxon>Sphingomonadales</taxon>
        <taxon>Sphingomonadaceae</taxon>
        <taxon>Novosphingobium</taxon>
    </lineage>
</organism>
<keyword evidence="5 12" id="KW-1133">Transmembrane helix</keyword>